<organism evidence="6 7">
    <name type="scientific">Luteimicrobium xylanilyticum</name>
    <dbReference type="NCBI Taxonomy" id="1133546"/>
    <lineage>
        <taxon>Bacteria</taxon>
        <taxon>Bacillati</taxon>
        <taxon>Actinomycetota</taxon>
        <taxon>Actinomycetes</taxon>
        <taxon>Micrococcales</taxon>
        <taxon>Luteimicrobium</taxon>
    </lineage>
</organism>
<sequence length="193" mass="21010">MADSPAQRRRERERAERRQLIVDSARELAEAEGWDAVTTRRLADTIEYSQPVLYSHFANRAAIVDAVVVDGSAELAAALRSAREGADDDAARAVAQAYLDFAATRPALYDAIFTMPSGLSFGTPDSPPALRDAFGELQRAFATGTDGADAELLTEVVWSALHGLASLVRSGRLRPDLRDERLARLLELVTVSR</sequence>
<evidence type="ECO:0000256" key="4">
    <source>
        <dbReference type="PROSITE-ProRule" id="PRU00335"/>
    </source>
</evidence>
<dbReference type="Pfam" id="PF00440">
    <property type="entry name" value="TetR_N"/>
    <property type="match status" value="1"/>
</dbReference>
<dbReference type="RefSeq" id="WP_036955151.1">
    <property type="nucleotide sequence ID" value="NZ_BAABIH010000019.1"/>
</dbReference>
<keyword evidence="3" id="KW-0804">Transcription</keyword>
<feature type="domain" description="HTH tetR-type" evidence="5">
    <location>
        <begin position="15"/>
        <end position="75"/>
    </location>
</feature>
<dbReference type="Proteomes" id="UP000326702">
    <property type="component" value="Chromosome"/>
</dbReference>
<evidence type="ECO:0000256" key="1">
    <source>
        <dbReference type="ARBA" id="ARBA00023015"/>
    </source>
</evidence>
<dbReference type="OrthoDB" id="4641396at2"/>
<dbReference type="Gene3D" id="1.10.357.10">
    <property type="entry name" value="Tetracycline Repressor, domain 2"/>
    <property type="match status" value="1"/>
</dbReference>
<dbReference type="Pfam" id="PF13305">
    <property type="entry name" value="TetR_C_33"/>
    <property type="match status" value="1"/>
</dbReference>
<keyword evidence="1" id="KW-0805">Transcription regulation</keyword>
<dbReference type="PANTHER" id="PTHR30055:SF234">
    <property type="entry name" value="HTH-TYPE TRANSCRIPTIONAL REGULATOR BETI"/>
    <property type="match status" value="1"/>
</dbReference>
<keyword evidence="2 4" id="KW-0238">DNA-binding</keyword>
<dbReference type="InterPro" id="IPR036271">
    <property type="entry name" value="Tet_transcr_reg_TetR-rel_C_sf"/>
</dbReference>
<dbReference type="InterPro" id="IPR050109">
    <property type="entry name" value="HTH-type_TetR-like_transc_reg"/>
</dbReference>
<dbReference type="AlphaFoldDB" id="A0A5P9Q5G8"/>
<dbReference type="KEGG" id="lxl:KDY119_00111"/>
<evidence type="ECO:0000313" key="6">
    <source>
        <dbReference type="EMBL" id="QFU96627.1"/>
    </source>
</evidence>
<evidence type="ECO:0000256" key="3">
    <source>
        <dbReference type="ARBA" id="ARBA00023163"/>
    </source>
</evidence>
<reference evidence="6 7" key="1">
    <citation type="submission" date="2019-10" db="EMBL/GenBank/DDBJ databases">
        <title>Genome sequence of Luteimicrobium xylanilyticum HY-24.</title>
        <authorList>
            <person name="Kim D.Y."/>
            <person name="Park H.-Y."/>
        </authorList>
    </citation>
    <scope>NUCLEOTIDE SEQUENCE [LARGE SCALE GENOMIC DNA]</scope>
    <source>
        <strain evidence="6 7">HY-24</strain>
    </source>
</reference>
<accession>A0A5P9Q5G8</accession>
<evidence type="ECO:0000256" key="2">
    <source>
        <dbReference type="ARBA" id="ARBA00023125"/>
    </source>
</evidence>
<dbReference type="GO" id="GO:0000976">
    <property type="term" value="F:transcription cis-regulatory region binding"/>
    <property type="evidence" value="ECO:0007669"/>
    <property type="project" value="TreeGrafter"/>
</dbReference>
<evidence type="ECO:0000259" key="5">
    <source>
        <dbReference type="PROSITE" id="PS50977"/>
    </source>
</evidence>
<name>A0A5P9Q5G8_9MICO</name>
<keyword evidence="7" id="KW-1185">Reference proteome</keyword>
<feature type="DNA-binding region" description="H-T-H motif" evidence="4">
    <location>
        <begin position="38"/>
        <end position="57"/>
    </location>
</feature>
<dbReference type="InterPro" id="IPR025996">
    <property type="entry name" value="MT1864/Rv1816-like_C"/>
</dbReference>
<dbReference type="SUPFAM" id="SSF46689">
    <property type="entry name" value="Homeodomain-like"/>
    <property type="match status" value="1"/>
</dbReference>
<proteinExistence type="predicted"/>
<dbReference type="PROSITE" id="PS50977">
    <property type="entry name" value="HTH_TETR_2"/>
    <property type="match status" value="1"/>
</dbReference>
<dbReference type="SUPFAM" id="SSF48498">
    <property type="entry name" value="Tetracyclin repressor-like, C-terminal domain"/>
    <property type="match status" value="1"/>
</dbReference>
<evidence type="ECO:0000313" key="7">
    <source>
        <dbReference type="Proteomes" id="UP000326702"/>
    </source>
</evidence>
<protein>
    <recommendedName>
        <fullName evidence="5">HTH tetR-type domain-containing protein</fullName>
    </recommendedName>
</protein>
<dbReference type="InterPro" id="IPR009057">
    <property type="entry name" value="Homeodomain-like_sf"/>
</dbReference>
<gene>
    <name evidence="6" type="ORF">KDY119_00111</name>
</gene>
<dbReference type="PANTHER" id="PTHR30055">
    <property type="entry name" value="HTH-TYPE TRANSCRIPTIONAL REGULATOR RUTR"/>
    <property type="match status" value="1"/>
</dbReference>
<dbReference type="InterPro" id="IPR001647">
    <property type="entry name" value="HTH_TetR"/>
</dbReference>
<dbReference type="GO" id="GO:0003700">
    <property type="term" value="F:DNA-binding transcription factor activity"/>
    <property type="evidence" value="ECO:0007669"/>
    <property type="project" value="TreeGrafter"/>
</dbReference>
<dbReference type="EMBL" id="CP045529">
    <property type="protein sequence ID" value="QFU96627.1"/>
    <property type="molecule type" value="Genomic_DNA"/>
</dbReference>